<dbReference type="Proteomes" id="UP000603234">
    <property type="component" value="Unassembled WGS sequence"/>
</dbReference>
<dbReference type="EMBL" id="WJBC01000008">
    <property type="protein sequence ID" value="MBC3804199.1"/>
    <property type="molecule type" value="Genomic_DNA"/>
</dbReference>
<name>A0ABR6WUA4_9FIRM</name>
<keyword evidence="3" id="KW-1185">Reference proteome</keyword>
<dbReference type="InterPro" id="IPR033469">
    <property type="entry name" value="CYTH-like_dom_sf"/>
</dbReference>
<gene>
    <name evidence="2" type="ORF">GH808_07090</name>
</gene>
<dbReference type="RefSeq" id="WP_186842084.1">
    <property type="nucleotide sequence ID" value="NZ_WJBC01000008.1"/>
</dbReference>
<sequence length="264" mass="30869">MITKTFKRYEKKFQLSASQFEQLLPILLKEMVPDSFTSQNDIYSIYNIYYDTKNYDIIRHSLSKPYYKEKLRLRSYAIPSSPDDMVFLELKKKIGGIVNKRRATMTLAEANRFLSNREYPQTINTLNQLVLEEIEVFLDHHSIEPKAYISYERSAYFGKNDPEFRVTFDHNIKTRQNDLALENGDFGNPLLPEGSYLMEIKILGAIPLWLTQTLSELKIYASSFSKYGNTYKAYRKQSMGKIITLPIPTNPELNRNELKPCINK</sequence>
<dbReference type="InterPro" id="IPR018966">
    <property type="entry name" value="VTC_domain"/>
</dbReference>
<comment type="caution">
    <text evidence="2">The sequence shown here is derived from an EMBL/GenBank/DDBJ whole genome shotgun (WGS) entry which is preliminary data.</text>
</comment>
<evidence type="ECO:0000313" key="2">
    <source>
        <dbReference type="EMBL" id="MBC3804199.1"/>
    </source>
</evidence>
<proteinExistence type="predicted"/>
<dbReference type="InterPro" id="IPR042267">
    <property type="entry name" value="VTC_sf"/>
</dbReference>
<evidence type="ECO:0000259" key="1">
    <source>
        <dbReference type="Pfam" id="PF09359"/>
    </source>
</evidence>
<protein>
    <submittedName>
        <fullName evidence="2">VTC domain-containing protein</fullName>
    </submittedName>
</protein>
<feature type="domain" description="VTC" evidence="1">
    <location>
        <begin position="7"/>
        <end position="233"/>
    </location>
</feature>
<evidence type="ECO:0000313" key="3">
    <source>
        <dbReference type="Proteomes" id="UP000603234"/>
    </source>
</evidence>
<reference evidence="2 3" key="1">
    <citation type="journal article" date="2020" name="mSystems">
        <title>Defining Genomic and Predicted Metabolic Features of the Acetobacterium Genus.</title>
        <authorList>
            <person name="Ross D.E."/>
            <person name="Marshall C.W."/>
            <person name="Gulliver D."/>
            <person name="May H.D."/>
            <person name="Norman R.S."/>
        </authorList>
    </citation>
    <scope>NUCLEOTIDE SEQUENCE [LARGE SCALE GENOMIC DNA]</scope>
    <source>
        <strain evidence="2 3">DSM 8238</strain>
    </source>
</reference>
<accession>A0ABR6WUA4</accession>
<dbReference type="SUPFAM" id="SSF55154">
    <property type="entry name" value="CYTH-like phosphatases"/>
    <property type="match status" value="1"/>
</dbReference>
<organism evidence="2 3">
    <name type="scientific">Acetobacterium fimetarium</name>
    <dbReference type="NCBI Taxonomy" id="52691"/>
    <lineage>
        <taxon>Bacteria</taxon>
        <taxon>Bacillati</taxon>
        <taxon>Bacillota</taxon>
        <taxon>Clostridia</taxon>
        <taxon>Eubacteriales</taxon>
        <taxon>Eubacteriaceae</taxon>
        <taxon>Acetobacterium</taxon>
    </lineage>
</organism>
<dbReference type="Pfam" id="PF09359">
    <property type="entry name" value="VTC"/>
    <property type="match status" value="1"/>
</dbReference>
<dbReference type="CDD" id="cd07750">
    <property type="entry name" value="PolyPPase_VTC_like"/>
    <property type="match status" value="1"/>
</dbReference>
<dbReference type="Gene3D" id="3.20.100.30">
    <property type="entry name" value="VTC, catalytic tunnel domain"/>
    <property type="match status" value="1"/>
</dbReference>